<keyword evidence="9" id="KW-1185">Reference proteome</keyword>
<gene>
    <name evidence="8" type="ORF">WJX73_005825</name>
</gene>
<comment type="caution">
    <text evidence="8">The sequence shown here is derived from an EMBL/GenBank/DDBJ whole genome shotgun (WGS) entry which is preliminary data.</text>
</comment>
<dbReference type="SUPFAM" id="SSF103473">
    <property type="entry name" value="MFS general substrate transporter"/>
    <property type="match status" value="1"/>
</dbReference>
<keyword evidence="6 7" id="KW-0472">Membrane</keyword>
<dbReference type="EMBL" id="JALJOQ010000001">
    <property type="protein sequence ID" value="KAK9815045.1"/>
    <property type="molecule type" value="Genomic_DNA"/>
</dbReference>
<dbReference type="GO" id="GO:0022857">
    <property type="term" value="F:transmembrane transporter activity"/>
    <property type="evidence" value="ECO:0007669"/>
    <property type="project" value="InterPro"/>
</dbReference>
<proteinExistence type="predicted"/>
<protein>
    <submittedName>
        <fullName evidence="8">Uncharacterized protein</fullName>
    </submittedName>
</protein>
<keyword evidence="4 7" id="KW-0812">Transmembrane</keyword>
<feature type="transmembrane region" description="Helical" evidence="7">
    <location>
        <begin position="373"/>
        <end position="391"/>
    </location>
</feature>
<feature type="transmembrane region" description="Helical" evidence="7">
    <location>
        <begin position="87"/>
        <end position="103"/>
    </location>
</feature>
<dbReference type="InterPro" id="IPR036259">
    <property type="entry name" value="MFS_trans_sf"/>
</dbReference>
<accession>A0AAW1Q2Q8</accession>
<dbReference type="PANTHER" id="PTHR43266">
    <property type="entry name" value="MACROLIDE-EFFLUX PROTEIN"/>
    <property type="match status" value="1"/>
</dbReference>
<feature type="transmembrane region" description="Helical" evidence="7">
    <location>
        <begin position="343"/>
        <end position="361"/>
    </location>
</feature>
<evidence type="ECO:0000256" key="2">
    <source>
        <dbReference type="ARBA" id="ARBA00022448"/>
    </source>
</evidence>
<organism evidence="8 9">
    <name type="scientific">Symbiochloris irregularis</name>
    <dbReference type="NCBI Taxonomy" id="706552"/>
    <lineage>
        <taxon>Eukaryota</taxon>
        <taxon>Viridiplantae</taxon>
        <taxon>Chlorophyta</taxon>
        <taxon>core chlorophytes</taxon>
        <taxon>Trebouxiophyceae</taxon>
        <taxon>Trebouxiales</taxon>
        <taxon>Trebouxiaceae</taxon>
        <taxon>Symbiochloris</taxon>
    </lineage>
</organism>
<keyword evidence="2" id="KW-0813">Transport</keyword>
<sequence>MLLGEVVNNAGGWLNYIATLSLVERLDASRLHLSFVLLVRYLPFFFWAPVAGIVADRYRRDWNMVITCAVPALVVCCLALIHREDLWLLFVLLFIQFSLGAFYDPARRALIPQVVPPEQLHLAATMDTWVWSLMSAFGASIGGFVASRLGSSAAYLLDALSYVLAASFALAILGKVPGPGEPPLWQNACKKSHKSSDTLENLAPELVHPKLPGFEAPAVHTRMSDAMVTQVDHAVADDDSPDESSMPAAESSAQVAALQTEKAALPTVRPKVGGWGIVVEGFREELGAMKEGWAYMTSPGNRGIAALALLKGSGAWVWSAADVLNVLYAAMPRMQTLGNAQQTLGFIFAGVGVGCFFGPIISNWITKPEVMPMLRACVVSLGLMCAAWLGLTFATNVWIVIISTIVRGVGSATLWVYSTLLLQKNVPNALQGRVFALEMAFCTVAETASGVFPGIAIDDLHLSKRMPATVRLLQQIRAKVADWRQ</sequence>
<feature type="transmembrane region" description="Helical" evidence="7">
    <location>
        <begin position="31"/>
        <end position="55"/>
    </location>
</feature>
<evidence type="ECO:0000256" key="4">
    <source>
        <dbReference type="ARBA" id="ARBA00022692"/>
    </source>
</evidence>
<dbReference type="Pfam" id="PF07690">
    <property type="entry name" value="MFS_1"/>
    <property type="match status" value="1"/>
</dbReference>
<dbReference type="CDD" id="cd06173">
    <property type="entry name" value="MFS_MefA_like"/>
    <property type="match status" value="1"/>
</dbReference>
<reference evidence="8 9" key="1">
    <citation type="journal article" date="2024" name="Nat. Commun.">
        <title>Phylogenomics reveals the evolutionary origins of lichenization in chlorophyte algae.</title>
        <authorList>
            <person name="Puginier C."/>
            <person name="Libourel C."/>
            <person name="Otte J."/>
            <person name="Skaloud P."/>
            <person name="Haon M."/>
            <person name="Grisel S."/>
            <person name="Petersen M."/>
            <person name="Berrin J.G."/>
            <person name="Delaux P.M."/>
            <person name="Dal Grande F."/>
            <person name="Keller J."/>
        </authorList>
    </citation>
    <scope>NUCLEOTIDE SEQUENCE [LARGE SCALE GENOMIC DNA]</scope>
    <source>
        <strain evidence="8 9">SAG 2036</strain>
    </source>
</reference>
<evidence type="ECO:0000256" key="7">
    <source>
        <dbReference type="SAM" id="Phobius"/>
    </source>
</evidence>
<dbReference type="PANTHER" id="PTHR43266:SF2">
    <property type="entry name" value="MAJOR FACILITATOR SUPERFAMILY (MFS) PROFILE DOMAIN-CONTAINING PROTEIN"/>
    <property type="match status" value="1"/>
</dbReference>
<name>A0AAW1Q2Q8_9CHLO</name>
<evidence type="ECO:0000256" key="6">
    <source>
        <dbReference type="ARBA" id="ARBA00023136"/>
    </source>
</evidence>
<evidence type="ECO:0000256" key="1">
    <source>
        <dbReference type="ARBA" id="ARBA00004651"/>
    </source>
</evidence>
<dbReference type="Gene3D" id="1.20.1250.20">
    <property type="entry name" value="MFS general substrate transporter like domains"/>
    <property type="match status" value="2"/>
</dbReference>
<keyword evidence="5 7" id="KW-1133">Transmembrane helix</keyword>
<keyword evidence="3" id="KW-1003">Cell membrane</keyword>
<dbReference type="AlphaFoldDB" id="A0AAW1Q2Q8"/>
<dbReference type="GO" id="GO:0005886">
    <property type="term" value="C:plasma membrane"/>
    <property type="evidence" value="ECO:0007669"/>
    <property type="project" value="UniProtKB-SubCell"/>
</dbReference>
<evidence type="ECO:0000256" key="5">
    <source>
        <dbReference type="ARBA" id="ARBA00022989"/>
    </source>
</evidence>
<evidence type="ECO:0000313" key="8">
    <source>
        <dbReference type="EMBL" id="KAK9815045.1"/>
    </source>
</evidence>
<comment type="subcellular location">
    <subcellularLocation>
        <location evidence="1">Cell membrane</location>
        <topology evidence="1">Multi-pass membrane protein</topology>
    </subcellularLocation>
</comment>
<dbReference type="InterPro" id="IPR011701">
    <property type="entry name" value="MFS"/>
</dbReference>
<dbReference type="Proteomes" id="UP001465755">
    <property type="component" value="Unassembled WGS sequence"/>
</dbReference>
<feature type="transmembrane region" description="Helical" evidence="7">
    <location>
        <begin position="62"/>
        <end position="81"/>
    </location>
</feature>
<evidence type="ECO:0000313" key="9">
    <source>
        <dbReference type="Proteomes" id="UP001465755"/>
    </source>
</evidence>
<evidence type="ECO:0000256" key="3">
    <source>
        <dbReference type="ARBA" id="ARBA00022475"/>
    </source>
</evidence>